<dbReference type="Gene3D" id="3.40.1350.10">
    <property type="match status" value="1"/>
</dbReference>
<dbReference type="InterPro" id="IPR052906">
    <property type="entry name" value="Type_IV_Methyl-Rstrct_Enzyme"/>
</dbReference>
<dbReference type="SUPFAM" id="SSF52980">
    <property type="entry name" value="Restriction endonuclease-like"/>
    <property type="match status" value="1"/>
</dbReference>
<dbReference type="GO" id="GO:0003677">
    <property type="term" value="F:DNA binding"/>
    <property type="evidence" value="ECO:0007669"/>
    <property type="project" value="InterPro"/>
</dbReference>
<dbReference type="AlphaFoldDB" id="A0A398CX21"/>
<accession>A0A398CX21</accession>
<feature type="domain" description="Restriction endonuclease type IV Mrr" evidence="2">
    <location>
        <begin position="70"/>
        <end position="179"/>
    </location>
</feature>
<dbReference type="GO" id="GO:0015666">
    <property type="term" value="F:restriction endodeoxyribonuclease activity"/>
    <property type="evidence" value="ECO:0007669"/>
    <property type="project" value="TreeGrafter"/>
</dbReference>
<feature type="transmembrane region" description="Helical" evidence="1">
    <location>
        <begin position="33"/>
        <end position="54"/>
    </location>
</feature>
<evidence type="ECO:0000256" key="1">
    <source>
        <dbReference type="SAM" id="Phobius"/>
    </source>
</evidence>
<keyword evidence="3" id="KW-0378">Hydrolase</keyword>
<dbReference type="PANTHER" id="PTHR30015:SF6">
    <property type="entry name" value="SLL1429 PROTEIN"/>
    <property type="match status" value="1"/>
</dbReference>
<evidence type="ECO:0000259" key="2">
    <source>
        <dbReference type="Pfam" id="PF04471"/>
    </source>
</evidence>
<dbReference type="InterPro" id="IPR011335">
    <property type="entry name" value="Restrct_endonuc-II-like"/>
</dbReference>
<dbReference type="Proteomes" id="UP000266260">
    <property type="component" value="Unassembled WGS sequence"/>
</dbReference>
<reference evidence="3 4" key="1">
    <citation type="submission" date="2018-09" db="EMBL/GenBank/DDBJ databases">
        <title>Discovery and Ecogenomic Context for Candidatus Cryosericales, a Global Caldiserica Order Active in Thawing Permafrost.</title>
        <authorList>
            <person name="Martinez M.A."/>
            <person name="Woodcroft B.J."/>
            <person name="Ignacio Espinoza J.C."/>
            <person name="Zayed A."/>
            <person name="Singleton C.M."/>
            <person name="Boyd J."/>
            <person name="Li Y.-F."/>
            <person name="Purvine S."/>
            <person name="Maughan H."/>
            <person name="Hodgkins S.B."/>
            <person name="Anderson D."/>
            <person name="Sederholm M."/>
            <person name="Temperton B."/>
            <person name="Saleska S.R."/>
            <person name="Tyson G.W."/>
            <person name="Rich V.I."/>
        </authorList>
    </citation>
    <scope>NUCLEOTIDE SEQUENCE [LARGE SCALE GENOMIC DNA]</scope>
    <source>
        <strain evidence="3 4">SMC6</strain>
    </source>
</reference>
<keyword evidence="1" id="KW-0472">Membrane</keyword>
<keyword evidence="3" id="KW-0540">Nuclease</keyword>
<dbReference type="InterPro" id="IPR007560">
    <property type="entry name" value="Restrct_endonuc_IV_Mrr"/>
</dbReference>
<organism evidence="3 4">
    <name type="scientific">Candidatus Cryosericum odellii</name>
    <dbReference type="NCBI Taxonomy" id="2290917"/>
    <lineage>
        <taxon>Bacteria</taxon>
        <taxon>Pseudomonadati</taxon>
        <taxon>Caldisericota/Cryosericota group</taxon>
        <taxon>Candidatus Cryosericota</taxon>
        <taxon>Candidatus Cryosericia</taxon>
        <taxon>Candidatus Cryosericales</taxon>
        <taxon>Candidatus Cryosericaceae</taxon>
        <taxon>Candidatus Cryosericum</taxon>
    </lineage>
</organism>
<dbReference type="RefSeq" id="WP_119175773.1">
    <property type="nucleotide sequence ID" value="NZ_QXIT01000124.1"/>
</dbReference>
<keyword evidence="1" id="KW-0812">Transmembrane</keyword>
<gene>
    <name evidence="3" type="ORF">SMC6_07275</name>
</gene>
<dbReference type="PANTHER" id="PTHR30015">
    <property type="entry name" value="MRR RESTRICTION SYSTEM PROTEIN"/>
    <property type="match status" value="1"/>
</dbReference>
<dbReference type="InterPro" id="IPR011856">
    <property type="entry name" value="tRNA_endonuc-like_dom_sf"/>
</dbReference>
<keyword evidence="4" id="KW-1185">Reference proteome</keyword>
<dbReference type="GO" id="GO:0009307">
    <property type="term" value="P:DNA restriction-modification system"/>
    <property type="evidence" value="ECO:0007669"/>
    <property type="project" value="InterPro"/>
</dbReference>
<evidence type="ECO:0000313" key="4">
    <source>
        <dbReference type="Proteomes" id="UP000266260"/>
    </source>
</evidence>
<comment type="caution">
    <text evidence="3">The sequence shown here is derived from an EMBL/GenBank/DDBJ whole genome shotgun (WGS) entry which is preliminary data.</text>
</comment>
<name>A0A398CX21_9BACT</name>
<protein>
    <submittedName>
        <fullName evidence="3">Restriction endonuclease</fullName>
    </submittedName>
</protein>
<proteinExistence type="predicted"/>
<dbReference type="EMBL" id="QXIT01000124">
    <property type="protein sequence ID" value="RIE07205.1"/>
    <property type="molecule type" value="Genomic_DNA"/>
</dbReference>
<sequence>MPDIQRLLGALQQWTAEWAARTVTAVWNAFLPFVPSLVATAALLVLIAVVGIVIRIHRDRVFHGATLRSIDAMDGTQFEEFLAVLFVHLGYRVQHVGMSHDFGADLVLTSSRKRIVVQAKRYSGNVGIGAVQEALGAVQYYHGTRGMVVASSGFTESARELAARSGIELWDRQRLAAAMARIVTRGREVGRKPACIKHEE</sequence>
<keyword evidence="1" id="KW-1133">Transmembrane helix</keyword>
<keyword evidence="3" id="KW-0255">Endonuclease</keyword>
<evidence type="ECO:0000313" key="3">
    <source>
        <dbReference type="EMBL" id="RIE07205.1"/>
    </source>
</evidence>
<dbReference type="Pfam" id="PF04471">
    <property type="entry name" value="Mrr_cat"/>
    <property type="match status" value="1"/>
</dbReference>